<dbReference type="Proteomes" id="UP000683000">
    <property type="component" value="Unassembled WGS sequence"/>
</dbReference>
<sequence>MTGGDIELSVCTVDIGVLSAIDSNVLLGDEEREREWICLLLFDAEARGERPCRHLLPAFGKEWQMNVYRPSRVVTKGKGPSRGRGSKLV</sequence>
<reference evidence="1" key="1">
    <citation type="submission" date="2021-03" db="EMBL/GenBank/DDBJ databases">
        <title>Evolutionary innovations through gain and loss of genes in the ectomycorrhizal Boletales.</title>
        <authorList>
            <person name="Wu G."/>
            <person name="Miyauchi S."/>
            <person name="Morin E."/>
            <person name="Yang Z.-L."/>
            <person name="Xu J."/>
            <person name="Martin F.M."/>
        </authorList>
    </citation>
    <scope>NUCLEOTIDE SEQUENCE</scope>
    <source>
        <strain evidence="1">BR01</strain>
    </source>
</reference>
<evidence type="ECO:0000313" key="2">
    <source>
        <dbReference type="Proteomes" id="UP000683000"/>
    </source>
</evidence>
<accession>A0A8I2YE62</accession>
<gene>
    <name evidence="1" type="ORF">JVT61DRAFT_12235</name>
</gene>
<dbReference type="OrthoDB" id="498590at2759"/>
<evidence type="ECO:0000313" key="1">
    <source>
        <dbReference type="EMBL" id="KAG6370284.1"/>
    </source>
</evidence>
<name>A0A8I2YE62_9AGAM</name>
<organism evidence="1 2">
    <name type="scientific">Boletus reticuloceps</name>
    <dbReference type="NCBI Taxonomy" id="495285"/>
    <lineage>
        <taxon>Eukaryota</taxon>
        <taxon>Fungi</taxon>
        <taxon>Dikarya</taxon>
        <taxon>Basidiomycota</taxon>
        <taxon>Agaricomycotina</taxon>
        <taxon>Agaricomycetes</taxon>
        <taxon>Agaricomycetidae</taxon>
        <taxon>Boletales</taxon>
        <taxon>Boletineae</taxon>
        <taxon>Boletaceae</taxon>
        <taxon>Boletoideae</taxon>
        <taxon>Boletus</taxon>
    </lineage>
</organism>
<keyword evidence="2" id="KW-1185">Reference proteome</keyword>
<dbReference type="EMBL" id="JAGFBS010000054">
    <property type="protein sequence ID" value="KAG6370284.1"/>
    <property type="molecule type" value="Genomic_DNA"/>
</dbReference>
<comment type="caution">
    <text evidence="1">The sequence shown here is derived from an EMBL/GenBank/DDBJ whole genome shotgun (WGS) entry which is preliminary data.</text>
</comment>
<protein>
    <submittedName>
        <fullName evidence="1">Uncharacterized protein</fullName>
    </submittedName>
</protein>
<dbReference type="AlphaFoldDB" id="A0A8I2YE62"/>
<proteinExistence type="predicted"/>